<evidence type="ECO:0000256" key="5">
    <source>
        <dbReference type="HAMAP-Rule" id="MF_00081"/>
    </source>
</evidence>
<evidence type="ECO:0000313" key="8">
    <source>
        <dbReference type="Proteomes" id="UP000051565"/>
    </source>
</evidence>
<dbReference type="HAMAP" id="MF_00081">
    <property type="entry name" value="HrcA"/>
    <property type="match status" value="1"/>
</dbReference>
<dbReference type="InterPro" id="IPR021153">
    <property type="entry name" value="HrcA_C"/>
</dbReference>
<dbReference type="PANTHER" id="PTHR34824:SF1">
    <property type="entry name" value="HEAT-INDUCIBLE TRANSCRIPTION REPRESSOR HRCA"/>
    <property type="match status" value="1"/>
</dbReference>
<keyword evidence="4 5" id="KW-0804">Transcription</keyword>
<comment type="caution">
    <text evidence="7">The sequence shown here is derived from an EMBL/GenBank/DDBJ whole genome shotgun (WGS) entry which is preliminary data.</text>
</comment>
<dbReference type="InterPro" id="IPR002571">
    <property type="entry name" value="HrcA"/>
</dbReference>
<evidence type="ECO:0000313" key="7">
    <source>
        <dbReference type="EMBL" id="KRN78929.1"/>
    </source>
</evidence>
<evidence type="ECO:0000256" key="2">
    <source>
        <dbReference type="ARBA" id="ARBA00023015"/>
    </source>
</evidence>
<reference evidence="7 8" key="1">
    <citation type="journal article" date="2015" name="Genome Announc.">
        <title>Expanding the biotechnology potential of lactobacilli through comparative genomics of 213 strains and associated genera.</title>
        <authorList>
            <person name="Sun Z."/>
            <person name="Harris H.M."/>
            <person name="McCann A."/>
            <person name="Guo C."/>
            <person name="Argimon S."/>
            <person name="Zhang W."/>
            <person name="Yang X."/>
            <person name="Jeffery I.B."/>
            <person name="Cooney J.C."/>
            <person name="Kagawa T.F."/>
            <person name="Liu W."/>
            <person name="Song Y."/>
            <person name="Salvetti E."/>
            <person name="Wrobel A."/>
            <person name="Rasinkangas P."/>
            <person name="Parkhill J."/>
            <person name="Rea M.C."/>
            <person name="O'Sullivan O."/>
            <person name="Ritari J."/>
            <person name="Douillard F.P."/>
            <person name="Paul Ross R."/>
            <person name="Yang R."/>
            <person name="Briner A.E."/>
            <person name="Felis G.E."/>
            <person name="de Vos W.M."/>
            <person name="Barrangou R."/>
            <person name="Klaenhammer T.R."/>
            <person name="Caufield P.W."/>
            <person name="Cui Y."/>
            <person name="Zhang H."/>
            <person name="O'Toole P.W."/>
        </authorList>
    </citation>
    <scope>NUCLEOTIDE SEQUENCE [LARGE SCALE GENOMIC DNA]</scope>
    <source>
        <strain evidence="7 8">DSM 20690</strain>
    </source>
</reference>
<keyword evidence="8" id="KW-1185">Reference proteome</keyword>
<dbReference type="InterPro" id="IPR036388">
    <property type="entry name" value="WH-like_DNA-bd_sf"/>
</dbReference>
<dbReference type="EMBL" id="JQBT01000032">
    <property type="protein sequence ID" value="KRN78929.1"/>
    <property type="molecule type" value="Genomic_DNA"/>
</dbReference>
<dbReference type="Gene3D" id="3.30.450.40">
    <property type="match status" value="1"/>
</dbReference>
<name>A0A0R2JP99_9LACO</name>
<dbReference type="InterPro" id="IPR036390">
    <property type="entry name" value="WH_DNA-bd_sf"/>
</dbReference>
<dbReference type="SUPFAM" id="SSF55781">
    <property type="entry name" value="GAF domain-like"/>
    <property type="match status" value="1"/>
</dbReference>
<dbReference type="Proteomes" id="UP000051565">
    <property type="component" value="Unassembled WGS sequence"/>
</dbReference>
<dbReference type="Gene3D" id="3.30.390.60">
    <property type="entry name" value="Heat-inducible transcription repressor hrca homolog, domain 3"/>
    <property type="match status" value="1"/>
</dbReference>
<dbReference type="PATRIC" id="fig|1122148.6.peg.352"/>
<evidence type="ECO:0000259" key="6">
    <source>
        <dbReference type="Pfam" id="PF01628"/>
    </source>
</evidence>
<dbReference type="PANTHER" id="PTHR34824">
    <property type="entry name" value="HEAT-INDUCIBLE TRANSCRIPTION REPRESSOR HRCA"/>
    <property type="match status" value="1"/>
</dbReference>
<accession>A0A0R2JP99</accession>
<evidence type="ECO:0000256" key="1">
    <source>
        <dbReference type="ARBA" id="ARBA00022491"/>
    </source>
</evidence>
<sequence>MDDYSETGDPVGSKVLAKKLPISVSSATIRNEMVVLSNLHLIDQVHTSSGRIPSNQGYRYYVDNLAKPLPLDSKYRDYISNSLSGSFRQIDDIVRQSAKILSQVTDYAAMTFSPENSSNDIINHFQLVRLNDHHLMAVIVMENEQVESQSFLVKQTVTVNQIEMTTNFLNQHLSGLTTSQTMIRIQSGFFDNLKRYIKDTTSILNAFRYLIQKVVSDRYFVSGRLNLFNQKHDLENAKPLYSFLNENSRLTEILNHSSQPISVQIGPELQDDVLKDYSLIAGTYDVGIHGIGRIAVIGPTRMEYPKVLGLVDAFRVEMQEQIKNYYHSYDQ</sequence>
<dbReference type="NCBIfam" id="TIGR00331">
    <property type="entry name" value="hrcA"/>
    <property type="match status" value="1"/>
</dbReference>
<dbReference type="Pfam" id="PF01628">
    <property type="entry name" value="HrcA"/>
    <property type="match status" value="1"/>
</dbReference>
<dbReference type="STRING" id="53444.AYR59_05110"/>
<feature type="domain" description="Heat-inducible transcription repressor HrcA C-terminal" evidence="6">
    <location>
        <begin position="91"/>
        <end position="307"/>
    </location>
</feature>
<comment type="similarity">
    <text evidence="5">Belongs to the HrcA family.</text>
</comment>
<proteinExistence type="inferred from homology"/>
<dbReference type="AlphaFoldDB" id="A0A0R2JP99"/>
<evidence type="ECO:0000256" key="3">
    <source>
        <dbReference type="ARBA" id="ARBA00023016"/>
    </source>
</evidence>
<dbReference type="InterPro" id="IPR029016">
    <property type="entry name" value="GAF-like_dom_sf"/>
</dbReference>
<organism evidence="7 8">
    <name type="scientific">Fructilactobacillus lindneri DSM 20690 = JCM 11027</name>
    <dbReference type="NCBI Taxonomy" id="1122148"/>
    <lineage>
        <taxon>Bacteria</taxon>
        <taxon>Bacillati</taxon>
        <taxon>Bacillota</taxon>
        <taxon>Bacilli</taxon>
        <taxon>Lactobacillales</taxon>
        <taxon>Lactobacillaceae</taxon>
        <taxon>Fructilactobacillus</taxon>
    </lineage>
</organism>
<dbReference type="InterPro" id="IPR023120">
    <property type="entry name" value="WHTH_transcript_rep_HrcA_IDD"/>
</dbReference>
<gene>
    <name evidence="5" type="primary">hrcA</name>
    <name evidence="7" type="ORF">IV52_GL000333</name>
</gene>
<dbReference type="Gene3D" id="1.10.10.10">
    <property type="entry name" value="Winged helix-like DNA-binding domain superfamily/Winged helix DNA-binding domain"/>
    <property type="match status" value="1"/>
</dbReference>
<keyword evidence="1 5" id="KW-0678">Repressor</keyword>
<dbReference type="GO" id="GO:0045892">
    <property type="term" value="P:negative regulation of DNA-templated transcription"/>
    <property type="evidence" value="ECO:0007669"/>
    <property type="project" value="UniProtKB-UniRule"/>
</dbReference>
<keyword evidence="2 5" id="KW-0805">Transcription regulation</keyword>
<dbReference type="SUPFAM" id="SSF46785">
    <property type="entry name" value="Winged helix' DNA-binding domain"/>
    <property type="match status" value="1"/>
</dbReference>
<dbReference type="PIRSF" id="PIRSF005485">
    <property type="entry name" value="HrcA"/>
    <property type="match status" value="1"/>
</dbReference>
<keyword evidence="3 5" id="KW-0346">Stress response</keyword>
<dbReference type="GO" id="GO:0003677">
    <property type="term" value="F:DNA binding"/>
    <property type="evidence" value="ECO:0007669"/>
    <property type="project" value="InterPro"/>
</dbReference>
<comment type="function">
    <text evidence="5">Negative regulator of class I heat shock genes (grpE-dnaK-dnaJ and groELS operons). Prevents heat-shock induction of these operons.</text>
</comment>
<protein>
    <recommendedName>
        <fullName evidence="5">Heat-inducible transcription repressor HrcA</fullName>
    </recommendedName>
</protein>
<evidence type="ECO:0000256" key="4">
    <source>
        <dbReference type="ARBA" id="ARBA00023163"/>
    </source>
</evidence>